<dbReference type="AlphaFoldDB" id="A0AAV8W972"/>
<comment type="caution">
    <text evidence="1">The sequence shown here is derived from an EMBL/GenBank/DDBJ whole genome shotgun (WGS) entry which is preliminary data.</text>
</comment>
<organism evidence="1 2">
    <name type="scientific">Exocentrus adspersus</name>
    <dbReference type="NCBI Taxonomy" id="1586481"/>
    <lineage>
        <taxon>Eukaryota</taxon>
        <taxon>Metazoa</taxon>
        <taxon>Ecdysozoa</taxon>
        <taxon>Arthropoda</taxon>
        <taxon>Hexapoda</taxon>
        <taxon>Insecta</taxon>
        <taxon>Pterygota</taxon>
        <taxon>Neoptera</taxon>
        <taxon>Endopterygota</taxon>
        <taxon>Coleoptera</taxon>
        <taxon>Polyphaga</taxon>
        <taxon>Cucujiformia</taxon>
        <taxon>Chrysomeloidea</taxon>
        <taxon>Cerambycidae</taxon>
        <taxon>Lamiinae</taxon>
        <taxon>Acanthocinini</taxon>
        <taxon>Exocentrus</taxon>
    </lineage>
</organism>
<protein>
    <submittedName>
        <fullName evidence="1">Uncharacterized protein</fullName>
    </submittedName>
</protein>
<reference evidence="1 2" key="1">
    <citation type="journal article" date="2023" name="Insect Mol. Biol.">
        <title>Genome sequencing provides insights into the evolution of gene families encoding plant cell wall-degrading enzymes in longhorned beetles.</title>
        <authorList>
            <person name="Shin N.R."/>
            <person name="Okamura Y."/>
            <person name="Kirsch R."/>
            <person name="Pauchet Y."/>
        </authorList>
    </citation>
    <scope>NUCLEOTIDE SEQUENCE [LARGE SCALE GENOMIC DNA]</scope>
    <source>
        <strain evidence="1">EAD_L_NR</strain>
    </source>
</reference>
<dbReference type="EMBL" id="JANEYG010000006">
    <property type="protein sequence ID" value="KAJ8922702.1"/>
    <property type="molecule type" value="Genomic_DNA"/>
</dbReference>
<evidence type="ECO:0000313" key="1">
    <source>
        <dbReference type="EMBL" id="KAJ8922702.1"/>
    </source>
</evidence>
<keyword evidence="2" id="KW-1185">Reference proteome</keyword>
<sequence>MLHREIRRDKMATKKKYQVTAFGRRLPSEMQVRPLDPKQYRKWQYCERVPEKIASMAASKLCVYSFFSCRSTKAFCEYIFNEKVEIKPPKYLIDTGMMDPQSFGVRRESMTMREDSFGDVSRMVSLF</sequence>
<dbReference type="Proteomes" id="UP001159042">
    <property type="component" value="Unassembled WGS sequence"/>
</dbReference>
<accession>A0AAV8W972</accession>
<gene>
    <name evidence="1" type="ORF">NQ315_007736</name>
</gene>
<evidence type="ECO:0000313" key="2">
    <source>
        <dbReference type="Proteomes" id="UP001159042"/>
    </source>
</evidence>
<name>A0AAV8W972_9CUCU</name>
<proteinExistence type="predicted"/>